<dbReference type="Pfam" id="PF13963">
    <property type="entry name" value="Transpos_assoc"/>
    <property type="match status" value="1"/>
</dbReference>
<keyword evidence="3" id="KW-1185">Reference proteome</keyword>
<dbReference type="HOGENOM" id="CLU_2610074_0_0_1"/>
<accession>A0A0E0C3Z7</accession>
<evidence type="ECO:0000259" key="1">
    <source>
        <dbReference type="Pfam" id="PF13963"/>
    </source>
</evidence>
<sequence>MNIWLVHIDCNNEKMFADRARIHTHMIYREFMMGYTCWTMHGKQELLNIGDEVNGGQNEEQYEDDMLVPSPLVVTFGYS</sequence>
<dbReference type="AlphaFoldDB" id="A0A0E0C3Z7"/>
<reference evidence="2" key="1">
    <citation type="submission" date="2015-04" db="UniProtKB">
        <authorList>
            <consortium name="EnsemblPlants"/>
        </authorList>
    </citation>
    <scope>IDENTIFICATION</scope>
</reference>
<reference evidence="2" key="2">
    <citation type="submission" date="2018-05" db="EMBL/GenBank/DDBJ databases">
        <title>OmerRS3 (Oryza meridionalis Reference Sequence Version 3).</title>
        <authorList>
            <person name="Zhang J."/>
            <person name="Kudrna D."/>
            <person name="Lee S."/>
            <person name="Talag J."/>
            <person name="Welchert J."/>
            <person name="Wing R.A."/>
        </authorList>
    </citation>
    <scope>NUCLEOTIDE SEQUENCE [LARGE SCALE GENOMIC DNA]</scope>
    <source>
        <strain evidence="2">cv. OR44</strain>
    </source>
</reference>
<organism evidence="2">
    <name type="scientific">Oryza meridionalis</name>
    <dbReference type="NCBI Taxonomy" id="40149"/>
    <lineage>
        <taxon>Eukaryota</taxon>
        <taxon>Viridiplantae</taxon>
        <taxon>Streptophyta</taxon>
        <taxon>Embryophyta</taxon>
        <taxon>Tracheophyta</taxon>
        <taxon>Spermatophyta</taxon>
        <taxon>Magnoliopsida</taxon>
        <taxon>Liliopsida</taxon>
        <taxon>Poales</taxon>
        <taxon>Poaceae</taxon>
        <taxon>BOP clade</taxon>
        <taxon>Oryzoideae</taxon>
        <taxon>Oryzeae</taxon>
        <taxon>Oryzinae</taxon>
        <taxon>Oryza</taxon>
    </lineage>
</organism>
<proteinExistence type="predicted"/>
<feature type="domain" description="Transposase-associated" evidence="1">
    <location>
        <begin position="9"/>
        <end position="42"/>
    </location>
</feature>
<protein>
    <recommendedName>
        <fullName evidence="1">Transposase-associated domain-containing protein</fullName>
    </recommendedName>
</protein>
<dbReference type="EnsemblPlants" id="OMERI01G19250.1">
    <property type="protein sequence ID" value="OMERI01G19250.1"/>
    <property type="gene ID" value="OMERI01G19250"/>
</dbReference>
<evidence type="ECO:0000313" key="3">
    <source>
        <dbReference type="Proteomes" id="UP000008021"/>
    </source>
</evidence>
<name>A0A0E0C3Z7_9ORYZ</name>
<dbReference type="Proteomes" id="UP000008021">
    <property type="component" value="Chromosome 1"/>
</dbReference>
<dbReference type="Gramene" id="OMERI01G19250.1">
    <property type="protein sequence ID" value="OMERI01G19250.1"/>
    <property type="gene ID" value="OMERI01G19250"/>
</dbReference>
<evidence type="ECO:0000313" key="2">
    <source>
        <dbReference type="EnsemblPlants" id="OMERI01G19250.1"/>
    </source>
</evidence>
<dbReference type="InterPro" id="IPR029480">
    <property type="entry name" value="Transpos_assoc"/>
</dbReference>